<dbReference type="Pfam" id="PF00083">
    <property type="entry name" value="Sugar_tr"/>
    <property type="match status" value="1"/>
</dbReference>
<dbReference type="InterPro" id="IPR005828">
    <property type="entry name" value="MFS_sugar_transport-like"/>
</dbReference>
<dbReference type="PANTHER" id="PTHR24064">
    <property type="entry name" value="SOLUTE CARRIER FAMILY 22 MEMBER"/>
    <property type="match status" value="1"/>
</dbReference>
<comment type="caution">
    <text evidence="7">The sequence shown here is derived from an EMBL/GenBank/DDBJ whole genome shotgun (WGS) entry which is preliminary data.</text>
</comment>
<dbReference type="EMBL" id="BLXT01002773">
    <property type="protein sequence ID" value="GFN97409.1"/>
    <property type="molecule type" value="Genomic_DNA"/>
</dbReference>
<feature type="transmembrane region" description="Helical" evidence="6">
    <location>
        <begin position="178"/>
        <end position="204"/>
    </location>
</feature>
<evidence type="ECO:0000256" key="5">
    <source>
        <dbReference type="SAM" id="MobiDB-lite"/>
    </source>
</evidence>
<evidence type="ECO:0000256" key="4">
    <source>
        <dbReference type="ARBA" id="ARBA00023136"/>
    </source>
</evidence>
<sequence length="437" mass="48587">MQADHISFEQLLTSHFVKTTSSSRNTTQSGVLVTSFIFVLEFFPTKWRPVASAVPSWTVGVAFFALFSYLLQDWRKLHLLCGASGLIQVPLLFFVPESLRWLTVKGHIERAEVTVDKMARWNGRPRVSRAKETLQTIYEEEKKALEKGQRYTYIDIMRPWSTAKITLIMCYHWFSYSLVYYGISFGISALAGNFFVNIFLMGILEVPFTMATFYTNNKIGRKLSAFPSVVLALGCSVGCMILEVTGGDSQTITALSLVARTGISVAWCVVQIWGNELYPTVIRNLSYGASNSAARISGILAPLLINFEDRMLMSYSIMAGVLAVDAVLILLLPETKGRELPDRINQSNASIAVKSGAPEKSSKAQERKSENSKKEKKSEQNKNGSSQLGGKQGFPEKFVYVNLSASTSEEQEKKSIHANGDASSPKDQEEYSINVKL</sequence>
<dbReference type="AlphaFoldDB" id="A0AAV3ZQJ9"/>
<reference evidence="7 8" key="1">
    <citation type="journal article" date="2021" name="Elife">
        <title>Chloroplast acquisition without the gene transfer in kleptoplastic sea slugs, Plakobranchus ocellatus.</title>
        <authorList>
            <person name="Maeda T."/>
            <person name="Takahashi S."/>
            <person name="Yoshida T."/>
            <person name="Shimamura S."/>
            <person name="Takaki Y."/>
            <person name="Nagai Y."/>
            <person name="Toyoda A."/>
            <person name="Suzuki Y."/>
            <person name="Arimoto A."/>
            <person name="Ishii H."/>
            <person name="Satoh N."/>
            <person name="Nishiyama T."/>
            <person name="Hasebe M."/>
            <person name="Maruyama T."/>
            <person name="Minagawa J."/>
            <person name="Obokata J."/>
            <person name="Shigenobu S."/>
        </authorList>
    </citation>
    <scope>NUCLEOTIDE SEQUENCE [LARGE SCALE GENOMIC DNA]</scope>
</reference>
<dbReference type="GO" id="GO:0016020">
    <property type="term" value="C:membrane"/>
    <property type="evidence" value="ECO:0007669"/>
    <property type="project" value="UniProtKB-SubCell"/>
</dbReference>
<gene>
    <name evidence="7" type="ORF">PoB_002391500</name>
</gene>
<dbReference type="GO" id="GO:0022857">
    <property type="term" value="F:transmembrane transporter activity"/>
    <property type="evidence" value="ECO:0007669"/>
    <property type="project" value="InterPro"/>
</dbReference>
<evidence type="ECO:0000256" key="2">
    <source>
        <dbReference type="ARBA" id="ARBA00022692"/>
    </source>
</evidence>
<feature type="transmembrane region" description="Helical" evidence="6">
    <location>
        <begin position="50"/>
        <end position="71"/>
    </location>
</feature>
<feature type="region of interest" description="Disordered" evidence="5">
    <location>
        <begin position="349"/>
        <end position="393"/>
    </location>
</feature>
<keyword evidence="2 6" id="KW-0812">Transmembrane</keyword>
<accession>A0AAV3ZQJ9</accession>
<dbReference type="Proteomes" id="UP000735302">
    <property type="component" value="Unassembled WGS sequence"/>
</dbReference>
<evidence type="ECO:0000256" key="3">
    <source>
        <dbReference type="ARBA" id="ARBA00022989"/>
    </source>
</evidence>
<evidence type="ECO:0000313" key="7">
    <source>
        <dbReference type="EMBL" id="GFN97409.1"/>
    </source>
</evidence>
<dbReference type="Gene3D" id="1.20.1250.20">
    <property type="entry name" value="MFS general substrate transporter like domains"/>
    <property type="match status" value="1"/>
</dbReference>
<organism evidence="7 8">
    <name type="scientific">Plakobranchus ocellatus</name>
    <dbReference type="NCBI Taxonomy" id="259542"/>
    <lineage>
        <taxon>Eukaryota</taxon>
        <taxon>Metazoa</taxon>
        <taxon>Spiralia</taxon>
        <taxon>Lophotrochozoa</taxon>
        <taxon>Mollusca</taxon>
        <taxon>Gastropoda</taxon>
        <taxon>Heterobranchia</taxon>
        <taxon>Euthyneura</taxon>
        <taxon>Panpulmonata</taxon>
        <taxon>Sacoglossa</taxon>
        <taxon>Placobranchoidea</taxon>
        <taxon>Plakobranchidae</taxon>
        <taxon>Plakobranchus</taxon>
    </lineage>
</organism>
<evidence type="ECO:0000256" key="6">
    <source>
        <dbReference type="SAM" id="Phobius"/>
    </source>
</evidence>
<keyword evidence="4 6" id="KW-0472">Membrane</keyword>
<proteinExistence type="predicted"/>
<dbReference type="InterPro" id="IPR036259">
    <property type="entry name" value="MFS_trans_sf"/>
</dbReference>
<feature type="region of interest" description="Disordered" evidence="5">
    <location>
        <begin position="406"/>
        <end position="437"/>
    </location>
</feature>
<keyword evidence="8" id="KW-1185">Reference proteome</keyword>
<keyword evidence="3 6" id="KW-1133">Transmembrane helix</keyword>
<feature type="transmembrane region" description="Helical" evidence="6">
    <location>
        <begin position="224"/>
        <end position="242"/>
    </location>
</feature>
<dbReference type="SUPFAM" id="SSF103473">
    <property type="entry name" value="MFS general substrate transporter"/>
    <property type="match status" value="1"/>
</dbReference>
<comment type="subcellular location">
    <subcellularLocation>
        <location evidence="1">Membrane</location>
        <topology evidence="1">Multi-pass membrane protein</topology>
    </subcellularLocation>
</comment>
<feature type="transmembrane region" description="Helical" evidence="6">
    <location>
        <begin position="312"/>
        <end position="333"/>
    </location>
</feature>
<evidence type="ECO:0000313" key="8">
    <source>
        <dbReference type="Proteomes" id="UP000735302"/>
    </source>
</evidence>
<protein>
    <submittedName>
        <fullName evidence="7">Solute carrier family 22 member 21</fullName>
    </submittedName>
</protein>
<name>A0AAV3ZQJ9_9GAST</name>
<feature type="compositionally biased region" description="Basic and acidic residues" evidence="5">
    <location>
        <begin position="360"/>
        <end position="380"/>
    </location>
</feature>
<evidence type="ECO:0000256" key="1">
    <source>
        <dbReference type="ARBA" id="ARBA00004141"/>
    </source>
</evidence>